<organism evidence="2">
    <name type="scientific">Cucumis melo</name>
    <name type="common">Muskmelon</name>
    <dbReference type="NCBI Taxonomy" id="3656"/>
    <lineage>
        <taxon>Eukaryota</taxon>
        <taxon>Viridiplantae</taxon>
        <taxon>Streptophyta</taxon>
        <taxon>Embryophyta</taxon>
        <taxon>Tracheophyta</taxon>
        <taxon>Spermatophyta</taxon>
        <taxon>Magnoliopsida</taxon>
        <taxon>eudicotyledons</taxon>
        <taxon>Gunneridae</taxon>
        <taxon>Pentapetalae</taxon>
        <taxon>rosids</taxon>
        <taxon>fabids</taxon>
        <taxon>Cucurbitales</taxon>
        <taxon>Cucurbitaceae</taxon>
        <taxon>Benincaseae</taxon>
        <taxon>Cucumis</taxon>
    </lineage>
</organism>
<feature type="chain" id="PRO_5039923915" evidence="1">
    <location>
        <begin position="23"/>
        <end position="79"/>
    </location>
</feature>
<evidence type="ECO:0000256" key="1">
    <source>
        <dbReference type="SAM" id="SignalP"/>
    </source>
</evidence>
<sequence>MRSWMICVVLISMVVMFQNVEADRKYLKFLDCNQSKPPPFCALLKNERFPKLPKQYNRGCSAITGICRGGAAGAKQSNP</sequence>
<dbReference type="EnsemblPlants" id="MELO3C030887.2.1">
    <property type="protein sequence ID" value="MELO3C030887.2.1"/>
    <property type="gene ID" value="MELO3C030887.2"/>
</dbReference>
<protein>
    <submittedName>
        <fullName evidence="2">Uncharacterized protein</fullName>
    </submittedName>
</protein>
<feature type="signal peptide" evidence="1">
    <location>
        <begin position="1"/>
        <end position="22"/>
    </location>
</feature>
<keyword evidence="1" id="KW-0732">Signal</keyword>
<accession>A0A9I9EA20</accession>
<dbReference type="Gramene" id="MELO3C030887.2.1">
    <property type="protein sequence ID" value="MELO3C030887.2.1"/>
    <property type="gene ID" value="MELO3C030887.2"/>
</dbReference>
<reference evidence="2" key="1">
    <citation type="submission" date="2023-03" db="UniProtKB">
        <authorList>
            <consortium name="EnsemblPlants"/>
        </authorList>
    </citation>
    <scope>IDENTIFICATION</scope>
</reference>
<evidence type="ECO:0000313" key="2">
    <source>
        <dbReference type="EnsemblPlants" id="MELO3C030887.2.1"/>
    </source>
</evidence>
<name>A0A9I9EA20_CUCME</name>
<proteinExistence type="predicted"/>
<dbReference type="AlphaFoldDB" id="A0A9I9EA20"/>